<reference key="2">
    <citation type="submission" date="2011-03" db="EMBL/GenBank/DDBJ databases">
        <title>Complete genome sequence of the thermoacidophilic crenarchaeon Thermoproteus uzoniensis 768-20.</title>
        <authorList>
            <person name="Mardanov A.V."/>
            <person name="Gumerov V.M."/>
            <person name="Beletsky A.V."/>
            <person name="Prokofeva M.I."/>
            <person name="Bonch-Osmolovskaya E.A."/>
            <person name="Ravin N.V."/>
            <person name="Skryabin K.G."/>
        </authorList>
    </citation>
    <scope>NUCLEOTIDE SEQUENCE</scope>
    <source>
        <strain>768-20</strain>
    </source>
</reference>
<organism evidence="1 2">
    <name type="scientific">Thermoproteus uzoniensis (strain 768-20)</name>
    <dbReference type="NCBI Taxonomy" id="999630"/>
    <lineage>
        <taxon>Archaea</taxon>
        <taxon>Thermoproteota</taxon>
        <taxon>Thermoprotei</taxon>
        <taxon>Thermoproteales</taxon>
        <taxon>Thermoproteaceae</taxon>
        <taxon>Thermoproteus</taxon>
    </lineage>
</organism>
<dbReference type="AlphaFoldDB" id="F2L2M1"/>
<dbReference type="Pfam" id="PF05942">
    <property type="entry name" value="PaREP1"/>
    <property type="match status" value="1"/>
</dbReference>
<gene>
    <name evidence="1" type="ordered locus">TUZN_1602</name>
</gene>
<dbReference type="EMBL" id="CP002590">
    <property type="protein sequence ID" value="AEA13069.1"/>
    <property type="molecule type" value="Genomic_DNA"/>
</dbReference>
<proteinExistence type="predicted"/>
<dbReference type="RefSeq" id="WP_013680404.1">
    <property type="nucleotide sequence ID" value="NC_015315.1"/>
</dbReference>
<protein>
    <submittedName>
        <fullName evidence="1">PaREP1 domain containing protein</fullName>
    </submittedName>
</protein>
<dbReference type="HOGENOM" id="CLU_118419_1_0_2"/>
<sequence length="167" mass="18849">MQIIHPWRDLKRYAEIRLEEALAEADLSLRFLEEGLHRNAAGKAFQAWKAALAAAAASARESLRSRFGGKISTREGHEVGLVDWLIALMPTGRMWEVARALRGVYGDEVVLLTAIALNLHEVQYNGDESGVLSRYYSLEQVEGDVKELVERTRKFVGEVRKRLSEAR</sequence>
<reference evidence="1 2" key="1">
    <citation type="journal article" date="2011" name="J. Bacteriol.">
        <title>Complete genome sequence of the thermoacidophilic crenarchaeon Thermoproteus uzoniensis 768-20.</title>
        <authorList>
            <person name="Mardanov A.V."/>
            <person name="Gumerov V.M."/>
            <person name="Beletsky A.V."/>
            <person name="Prokofeva M.I."/>
            <person name="Bonch-Osmolovskaya E.A."/>
            <person name="Ravin N.V."/>
            <person name="Skryabin K.G."/>
        </authorList>
    </citation>
    <scope>NUCLEOTIDE SEQUENCE [LARGE SCALE GENOMIC DNA]</scope>
    <source>
        <strain evidence="1 2">768-20</strain>
    </source>
</reference>
<dbReference type="Proteomes" id="UP000008138">
    <property type="component" value="Chromosome"/>
</dbReference>
<dbReference type="eggNOG" id="arCOG03709">
    <property type="taxonomic scope" value="Archaea"/>
</dbReference>
<dbReference type="KEGG" id="tuz:TUZN_1602"/>
<accession>F2L2M1</accession>
<dbReference type="OrthoDB" id="29027at2157"/>
<dbReference type="GeneID" id="10361122"/>
<evidence type="ECO:0000313" key="1">
    <source>
        <dbReference type="EMBL" id="AEA13069.1"/>
    </source>
</evidence>
<dbReference type="InterPro" id="IPR010268">
    <property type="entry name" value="PaREP1"/>
</dbReference>
<keyword evidence="2" id="KW-1185">Reference proteome</keyword>
<evidence type="ECO:0000313" key="2">
    <source>
        <dbReference type="Proteomes" id="UP000008138"/>
    </source>
</evidence>
<name>F2L2M1_THEU7</name>